<dbReference type="AlphaFoldDB" id="A0A067MD89"/>
<protein>
    <recommendedName>
        <fullName evidence="5">Anaphase-promoting complex subunit 4-like WD40 domain-containing protein</fullName>
    </recommendedName>
</protein>
<evidence type="ECO:0000313" key="7">
    <source>
        <dbReference type="Proteomes" id="UP000027195"/>
    </source>
</evidence>
<name>A0A067MD89_BOTB1</name>
<dbReference type="InterPro" id="IPR020472">
    <property type="entry name" value="WD40_PAC1"/>
</dbReference>
<dbReference type="PROSITE" id="PS50294">
    <property type="entry name" value="WD_REPEATS_REGION"/>
    <property type="match status" value="2"/>
</dbReference>
<sequence>MSWFNNGKAAFTGATGDTQDVELKDPPTDSVTALAFSPTADLLAVGSWDNNVRIYEIGSGSQSQGKAMYSHEGPVFDLCWSKDGSKLFSGGADKAARMFDIQSGQAVQVAAHDAPVKCVRWIETPTGGYLATGSWDKTLKYWDTRSSNPIATVQLPERCYAMDVAYPLLVVGTAERHIIMIDLNNPTNVHRKILSPLKWQTRSISCFPAANGFGIGSIEGRVAIQYVEEKHQTNNFSFKCHRKDNAPGMKDQSVVFAVNCIRFNQQHGTFSTAGSDGTVNFWDKDSRTRLKTFPAAEGPVTTAAFNRTSTIFAYAVSYDWSKGHGGMTPNHVNKVMLHTCKDEEVKPKVKR</sequence>
<dbReference type="PRINTS" id="PR00320">
    <property type="entry name" value="GPROTEINBRPT"/>
</dbReference>
<evidence type="ECO:0000256" key="4">
    <source>
        <dbReference type="PROSITE-ProRule" id="PRU00221"/>
    </source>
</evidence>
<comment type="similarity">
    <text evidence="1">Belongs to the WD repeat rae1 family.</text>
</comment>
<dbReference type="FunCoup" id="A0A067MD89">
    <property type="interactions" value="1052"/>
</dbReference>
<dbReference type="InterPro" id="IPR036322">
    <property type="entry name" value="WD40_repeat_dom_sf"/>
</dbReference>
<dbReference type="PROSITE" id="PS50082">
    <property type="entry name" value="WD_REPEATS_2"/>
    <property type="match status" value="4"/>
</dbReference>
<dbReference type="InterPro" id="IPR015943">
    <property type="entry name" value="WD40/YVTN_repeat-like_dom_sf"/>
</dbReference>
<feature type="repeat" description="WD" evidence="4">
    <location>
        <begin position="68"/>
        <end position="109"/>
    </location>
</feature>
<evidence type="ECO:0000259" key="5">
    <source>
        <dbReference type="Pfam" id="PF12894"/>
    </source>
</evidence>
<dbReference type="SUPFAM" id="SSF50978">
    <property type="entry name" value="WD40 repeat-like"/>
    <property type="match status" value="1"/>
</dbReference>
<dbReference type="PANTHER" id="PTHR10971">
    <property type="entry name" value="MRNA EXPORT FACTOR AND BUB3"/>
    <property type="match status" value="1"/>
</dbReference>
<dbReference type="SMART" id="SM00320">
    <property type="entry name" value="WD40"/>
    <property type="match status" value="4"/>
</dbReference>
<dbReference type="EMBL" id="KL198043">
    <property type="protein sequence ID" value="KDQ13524.1"/>
    <property type="molecule type" value="Genomic_DNA"/>
</dbReference>
<evidence type="ECO:0000256" key="2">
    <source>
        <dbReference type="ARBA" id="ARBA00022574"/>
    </source>
</evidence>
<gene>
    <name evidence="6" type="ORF">BOTBODRAFT_111302</name>
</gene>
<dbReference type="OrthoDB" id="256303at2759"/>
<reference evidence="7" key="1">
    <citation type="journal article" date="2014" name="Proc. Natl. Acad. Sci. U.S.A.">
        <title>Extensive sampling of basidiomycete genomes demonstrates inadequacy of the white-rot/brown-rot paradigm for wood decay fungi.</title>
        <authorList>
            <person name="Riley R."/>
            <person name="Salamov A.A."/>
            <person name="Brown D.W."/>
            <person name="Nagy L.G."/>
            <person name="Floudas D."/>
            <person name="Held B.W."/>
            <person name="Levasseur A."/>
            <person name="Lombard V."/>
            <person name="Morin E."/>
            <person name="Otillar R."/>
            <person name="Lindquist E.A."/>
            <person name="Sun H."/>
            <person name="LaButti K.M."/>
            <person name="Schmutz J."/>
            <person name="Jabbour D."/>
            <person name="Luo H."/>
            <person name="Baker S.E."/>
            <person name="Pisabarro A.G."/>
            <person name="Walton J.D."/>
            <person name="Blanchette R.A."/>
            <person name="Henrissat B."/>
            <person name="Martin F."/>
            <person name="Cullen D."/>
            <person name="Hibbett D.S."/>
            <person name="Grigoriev I.V."/>
        </authorList>
    </citation>
    <scope>NUCLEOTIDE SEQUENCE [LARGE SCALE GENOMIC DNA]</scope>
    <source>
        <strain evidence="7">FD-172 SS1</strain>
    </source>
</reference>
<feature type="domain" description="Anaphase-promoting complex subunit 4-like WD40" evidence="5">
    <location>
        <begin position="34"/>
        <end position="123"/>
    </location>
</feature>
<dbReference type="Pfam" id="PF00400">
    <property type="entry name" value="WD40"/>
    <property type="match status" value="1"/>
</dbReference>
<evidence type="ECO:0000256" key="3">
    <source>
        <dbReference type="ARBA" id="ARBA00022737"/>
    </source>
</evidence>
<evidence type="ECO:0000256" key="1">
    <source>
        <dbReference type="ARBA" id="ARBA00007830"/>
    </source>
</evidence>
<dbReference type="Proteomes" id="UP000027195">
    <property type="component" value="Unassembled WGS sequence"/>
</dbReference>
<proteinExistence type="inferred from homology"/>
<dbReference type="Pfam" id="PF12894">
    <property type="entry name" value="ANAPC4_WD40"/>
    <property type="match status" value="1"/>
</dbReference>
<dbReference type="InterPro" id="IPR024977">
    <property type="entry name" value="Apc4-like_WD40_dom"/>
</dbReference>
<keyword evidence="3" id="KW-0677">Repeat</keyword>
<accession>A0A067MD89</accession>
<keyword evidence="2 4" id="KW-0853">WD repeat</keyword>
<feature type="repeat" description="WD" evidence="4">
    <location>
        <begin position="258"/>
        <end position="292"/>
    </location>
</feature>
<dbReference type="InParanoid" id="A0A067MD89"/>
<dbReference type="Gene3D" id="2.130.10.10">
    <property type="entry name" value="YVTN repeat-like/Quinoprotein amine dehydrogenase"/>
    <property type="match status" value="1"/>
</dbReference>
<evidence type="ECO:0000313" key="6">
    <source>
        <dbReference type="EMBL" id="KDQ13524.1"/>
    </source>
</evidence>
<dbReference type="STRING" id="930990.A0A067MD89"/>
<keyword evidence="7" id="KW-1185">Reference proteome</keyword>
<feature type="repeat" description="WD" evidence="4">
    <location>
        <begin position="24"/>
        <end position="65"/>
    </location>
</feature>
<dbReference type="HOGENOM" id="CLU_038526_1_0_1"/>
<feature type="repeat" description="WD" evidence="4">
    <location>
        <begin position="109"/>
        <end position="152"/>
    </location>
</feature>
<dbReference type="FunFam" id="2.130.10.10:FF:000190">
    <property type="entry name" value="Nuclear pore complex subunit"/>
    <property type="match status" value="1"/>
</dbReference>
<organism evidence="6 7">
    <name type="scientific">Botryobasidium botryosum (strain FD-172 SS1)</name>
    <dbReference type="NCBI Taxonomy" id="930990"/>
    <lineage>
        <taxon>Eukaryota</taxon>
        <taxon>Fungi</taxon>
        <taxon>Dikarya</taxon>
        <taxon>Basidiomycota</taxon>
        <taxon>Agaricomycotina</taxon>
        <taxon>Agaricomycetes</taxon>
        <taxon>Cantharellales</taxon>
        <taxon>Botryobasidiaceae</taxon>
        <taxon>Botryobasidium</taxon>
    </lineage>
</organism>
<dbReference type="InterPro" id="IPR001680">
    <property type="entry name" value="WD40_rpt"/>
</dbReference>